<protein>
    <recommendedName>
        <fullName evidence="5">Lipoprotein</fullName>
    </recommendedName>
</protein>
<evidence type="ECO:0000313" key="4">
    <source>
        <dbReference type="Proteomes" id="UP000254051"/>
    </source>
</evidence>
<sequence length="99" mass="10833">MRKIKKFLLLTMCACVLYGVTACGTNRDTTNGTTNTTEDNNLNDATKGTDDTNIRNNNNDGVVDKAVDDVTDTVDRAADDLTDNNGTEKDNLNERNTNE</sequence>
<keyword evidence="4" id="KW-1185">Reference proteome</keyword>
<accession>A0A315ZNQ4</accession>
<keyword evidence="2" id="KW-0732">Signal</keyword>
<evidence type="ECO:0008006" key="5">
    <source>
        <dbReference type="Google" id="ProtNLM"/>
    </source>
</evidence>
<feature type="compositionally biased region" description="Basic and acidic residues" evidence="1">
    <location>
        <begin position="86"/>
        <end position="99"/>
    </location>
</feature>
<feature type="compositionally biased region" description="Low complexity" evidence="1">
    <location>
        <begin position="25"/>
        <end position="46"/>
    </location>
</feature>
<feature type="compositionally biased region" description="Basic and acidic residues" evidence="1">
    <location>
        <begin position="62"/>
        <end position="79"/>
    </location>
</feature>
<feature type="chain" id="PRO_5043163444" description="Lipoprotein" evidence="2">
    <location>
        <begin position="23"/>
        <end position="99"/>
    </location>
</feature>
<dbReference type="Proteomes" id="UP000254051">
    <property type="component" value="Unassembled WGS sequence"/>
</dbReference>
<organism evidence="3 4">
    <name type="scientific">Faecalicatena contorta</name>
    <dbReference type="NCBI Taxonomy" id="39482"/>
    <lineage>
        <taxon>Bacteria</taxon>
        <taxon>Bacillati</taxon>
        <taxon>Bacillota</taxon>
        <taxon>Clostridia</taxon>
        <taxon>Lachnospirales</taxon>
        <taxon>Lachnospiraceae</taxon>
        <taxon>Faecalicatena</taxon>
    </lineage>
</organism>
<gene>
    <name evidence="3" type="ORF">SAMN05216529_12624</name>
</gene>
<evidence type="ECO:0000256" key="2">
    <source>
        <dbReference type="SAM" id="SignalP"/>
    </source>
</evidence>
<reference evidence="4" key="1">
    <citation type="submission" date="2017-07" db="EMBL/GenBank/DDBJ databases">
        <authorList>
            <person name="Varghese N."/>
            <person name="Submissions S."/>
        </authorList>
    </citation>
    <scope>NUCLEOTIDE SEQUENCE [LARGE SCALE GENOMIC DNA]</scope>
    <source>
        <strain evidence="4">NLAE-zl-C134</strain>
    </source>
</reference>
<dbReference type="PROSITE" id="PS51257">
    <property type="entry name" value="PROKAR_LIPOPROTEIN"/>
    <property type="match status" value="1"/>
</dbReference>
<evidence type="ECO:0000256" key="1">
    <source>
        <dbReference type="SAM" id="MobiDB-lite"/>
    </source>
</evidence>
<feature type="region of interest" description="Disordered" evidence="1">
    <location>
        <begin position="25"/>
        <end position="99"/>
    </location>
</feature>
<proteinExistence type="predicted"/>
<evidence type="ECO:0000313" key="3">
    <source>
        <dbReference type="EMBL" id="SUQ16315.1"/>
    </source>
</evidence>
<dbReference type="RefSeq" id="WP_109714712.1">
    <property type="nucleotide sequence ID" value="NZ_QGDS01000026.1"/>
</dbReference>
<name>A0A315ZNQ4_9FIRM</name>
<dbReference type="EMBL" id="UHJJ01000026">
    <property type="protein sequence ID" value="SUQ16315.1"/>
    <property type="molecule type" value="Genomic_DNA"/>
</dbReference>
<feature type="signal peptide" evidence="2">
    <location>
        <begin position="1"/>
        <end position="22"/>
    </location>
</feature>
<dbReference type="AlphaFoldDB" id="A0A315ZNQ4"/>